<comment type="catalytic activity">
    <reaction evidence="7">
        <text>DNA(n) + a 2'-deoxyribonucleoside 5'-triphosphate = DNA(n+1) + diphosphate</text>
        <dbReference type="Rhea" id="RHEA:22508"/>
        <dbReference type="Rhea" id="RHEA-COMP:17339"/>
        <dbReference type="Rhea" id="RHEA-COMP:17340"/>
        <dbReference type="ChEBI" id="CHEBI:33019"/>
        <dbReference type="ChEBI" id="CHEBI:61560"/>
        <dbReference type="ChEBI" id="CHEBI:173112"/>
        <dbReference type="EC" id="2.7.7.7"/>
    </reaction>
</comment>
<dbReference type="NCBIfam" id="NF004421">
    <property type="entry name" value="PRK05762.1-2"/>
    <property type="match status" value="1"/>
</dbReference>
<dbReference type="Pfam" id="PF00136">
    <property type="entry name" value="DNA_pol_B"/>
    <property type="match status" value="1"/>
</dbReference>
<dbReference type="GO" id="GO:0009432">
    <property type="term" value="P:SOS response"/>
    <property type="evidence" value="ECO:0007669"/>
    <property type="project" value="TreeGrafter"/>
</dbReference>
<feature type="domain" description="DNA-directed DNA polymerase family B multifunctional" evidence="8">
    <location>
        <begin position="27"/>
        <end position="407"/>
    </location>
</feature>
<evidence type="ECO:0000256" key="5">
    <source>
        <dbReference type="ARBA" id="ARBA00022932"/>
    </source>
</evidence>
<dbReference type="GO" id="GO:0003677">
    <property type="term" value="F:DNA binding"/>
    <property type="evidence" value="ECO:0007669"/>
    <property type="project" value="UniProtKB-KW"/>
</dbReference>
<proteinExistence type="inferred from homology"/>
<evidence type="ECO:0000313" key="10">
    <source>
        <dbReference type="Proteomes" id="UP000281909"/>
    </source>
</evidence>
<dbReference type="InterPro" id="IPR006172">
    <property type="entry name" value="DNA-dir_DNA_pol_B"/>
</dbReference>
<dbReference type="GO" id="GO:0003887">
    <property type="term" value="F:DNA-directed DNA polymerase activity"/>
    <property type="evidence" value="ECO:0007669"/>
    <property type="project" value="UniProtKB-KW"/>
</dbReference>
<dbReference type="PRINTS" id="PR00106">
    <property type="entry name" value="DNAPOLB"/>
</dbReference>
<dbReference type="AlphaFoldDB" id="A0A448DYC0"/>
<dbReference type="InterPro" id="IPR042087">
    <property type="entry name" value="DNA_pol_B_thumb"/>
</dbReference>
<keyword evidence="4 9" id="KW-0548">Nucleotidyltransferase</keyword>
<name>A0A448DYC0_PSEFL</name>
<evidence type="ECO:0000259" key="8">
    <source>
        <dbReference type="Pfam" id="PF00136"/>
    </source>
</evidence>
<dbReference type="GO" id="GO:0008296">
    <property type="term" value="F:3'-5'-DNA exonuclease activity"/>
    <property type="evidence" value="ECO:0007669"/>
    <property type="project" value="TreeGrafter"/>
</dbReference>
<dbReference type="EC" id="2.7.7.7" evidence="2"/>
<dbReference type="GO" id="GO:0000166">
    <property type="term" value="F:nucleotide binding"/>
    <property type="evidence" value="ECO:0007669"/>
    <property type="project" value="InterPro"/>
</dbReference>
<evidence type="ECO:0000256" key="4">
    <source>
        <dbReference type="ARBA" id="ARBA00022695"/>
    </source>
</evidence>
<dbReference type="Gene3D" id="1.10.132.60">
    <property type="entry name" value="DNA polymerase family B, C-terminal domain"/>
    <property type="match status" value="1"/>
</dbReference>
<dbReference type="PROSITE" id="PS00116">
    <property type="entry name" value="DNA_POLYMERASE_B"/>
    <property type="match status" value="1"/>
</dbReference>
<evidence type="ECO:0000256" key="3">
    <source>
        <dbReference type="ARBA" id="ARBA00022679"/>
    </source>
</evidence>
<keyword evidence="3 9" id="KW-0808">Transferase</keyword>
<dbReference type="Gene3D" id="3.90.1600.10">
    <property type="entry name" value="Palm domain of DNA polymerase"/>
    <property type="match status" value="2"/>
</dbReference>
<dbReference type="FunFam" id="3.90.1600.10:FF:000009">
    <property type="entry name" value="DNA polymerase"/>
    <property type="match status" value="1"/>
</dbReference>
<evidence type="ECO:0000256" key="6">
    <source>
        <dbReference type="ARBA" id="ARBA00023125"/>
    </source>
</evidence>
<accession>A0A448DYC0</accession>
<evidence type="ECO:0000313" key="9">
    <source>
        <dbReference type="EMBL" id="VEF11831.1"/>
    </source>
</evidence>
<dbReference type="PANTHER" id="PTHR10322:SF23">
    <property type="entry name" value="DNA POLYMERASE DELTA CATALYTIC SUBUNIT"/>
    <property type="match status" value="1"/>
</dbReference>
<protein>
    <recommendedName>
        <fullName evidence="2">DNA-directed DNA polymerase</fullName>
        <ecNumber evidence="2">2.7.7.7</ecNumber>
    </recommendedName>
</protein>
<dbReference type="SUPFAM" id="SSF56672">
    <property type="entry name" value="DNA/RNA polymerases"/>
    <property type="match status" value="1"/>
</dbReference>
<evidence type="ECO:0000256" key="2">
    <source>
        <dbReference type="ARBA" id="ARBA00012417"/>
    </source>
</evidence>
<dbReference type="Proteomes" id="UP000281909">
    <property type="component" value="Chromosome"/>
</dbReference>
<reference evidence="9 10" key="1">
    <citation type="submission" date="2018-12" db="EMBL/GenBank/DDBJ databases">
        <authorList>
            <consortium name="Pathogen Informatics"/>
        </authorList>
    </citation>
    <scope>NUCLEOTIDE SEQUENCE [LARGE SCALE GENOMIC DNA]</scope>
    <source>
        <strain evidence="9 10">NCTC9428</strain>
    </source>
</reference>
<gene>
    <name evidence="9" type="primary">polB</name>
    <name evidence="9" type="ORF">NCTC9428_03458</name>
</gene>
<dbReference type="PANTHER" id="PTHR10322">
    <property type="entry name" value="DNA POLYMERASE CATALYTIC SUBUNIT"/>
    <property type="match status" value="1"/>
</dbReference>
<organism evidence="9 10">
    <name type="scientific">Pseudomonas fluorescens</name>
    <dbReference type="NCBI Taxonomy" id="294"/>
    <lineage>
        <taxon>Bacteria</taxon>
        <taxon>Pseudomonadati</taxon>
        <taxon>Pseudomonadota</taxon>
        <taxon>Gammaproteobacteria</taxon>
        <taxon>Pseudomonadales</taxon>
        <taxon>Pseudomonadaceae</taxon>
        <taxon>Pseudomonas</taxon>
    </lineage>
</organism>
<comment type="similarity">
    <text evidence="1">Belongs to the DNA polymerase type-B family.</text>
</comment>
<dbReference type="InterPro" id="IPR023211">
    <property type="entry name" value="DNA_pol_palm_dom_sf"/>
</dbReference>
<keyword evidence="5" id="KW-0239">DNA-directed DNA polymerase</keyword>
<keyword evidence="6" id="KW-0238">DNA-binding</keyword>
<dbReference type="InterPro" id="IPR050240">
    <property type="entry name" value="DNA_pol_type-B"/>
</dbReference>
<dbReference type="InterPro" id="IPR043502">
    <property type="entry name" value="DNA/RNA_pol_sf"/>
</dbReference>
<dbReference type="FunFam" id="3.90.1600.10:FF:000030">
    <property type="entry name" value="DNA polymerase II"/>
    <property type="match status" value="1"/>
</dbReference>
<dbReference type="FunFam" id="1.10.132.60:FF:000008">
    <property type="entry name" value="DNA polymerase"/>
    <property type="match status" value="1"/>
</dbReference>
<sequence length="434" mass="49474">MLERASVTGLPADRSGGSVAAFTHLYMPLMHRQGFVAPNLGTNPPQASPGGFVMDSRPGLYESVLVLDYKSLYPSIIRTFLIDPVGLIEGLQHPDDADSVAGFRGARFSRTRHCLPAIVARVAEGRETAKREHNAPLSQALKIIMNAFYGVLGSSGCRFFDTRLASSITLRGHEIMLRTRQLIEEQGHAVIYGDTDSTFVWLRRLHDQEDAARIGHALVKHVNDWWRAHVRDEYGLESALELQFEIHYKRFLMPTIRGAEEGSKKRYAGLVTRADGSDEMVYKGLETVRTDWSLLARQFQQELYERIFQREPYQDYVRDYVRKTLAGEFDDRLIYRKRLRRTLDDYERNVPPHVRAARLADEYNAQQGRPRQYQNGGWISYVITLAGPEPLEVRRAAIDYDHYISRQLQPVADAILPFVDDDFSTLIGGQLGLF</sequence>
<evidence type="ECO:0000256" key="7">
    <source>
        <dbReference type="ARBA" id="ARBA00049244"/>
    </source>
</evidence>
<dbReference type="EMBL" id="LR134318">
    <property type="protein sequence ID" value="VEF11831.1"/>
    <property type="molecule type" value="Genomic_DNA"/>
</dbReference>
<dbReference type="CDD" id="cd05537">
    <property type="entry name" value="POLBc_Pol_II"/>
    <property type="match status" value="1"/>
</dbReference>
<evidence type="ECO:0000256" key="1">
    <source>
        <dbReference type="ARBA" id="ARBA00005755"/>
    </source>
</evidence>
<dbReference type="InterPro" id="IPR006134">
    <property type="entry name" value="DNA-dir_DNA_pol_B_multi_dom"/>
</dbReference>
<dbReference type="GO" id="GO:0045004">
    <property type="term" value="P:DNA replication proofreading"/>
    <property type="evidence" value="ECO:0007669"/>
    <property type="project" value="TreeGrafter"/>
</dbReference>
<dbReference type="InterPro" id="IPR017964">
    <property type="entry name" value="DNA-dir_DNA_pol_B_CS"/>
</dbReference>